<dbReference type="Gene3D" id="2.40.160.10">
    <property type="entry name" value="Porin"/>
    <property type="match status" value="1"/>
</dbReference>
<dbReference type="PANTHER" id="PTHR34596">
    <property type="entry name" value="CHITOPORIN"/>
    <property type="match status" value="1"/>
</dbReference>
<dbReference type="AlphaFoldDB" id="A0A0B1Z8Z9"/>
<dbReference type="InterPro" id="IPR005318">
    <property type="entry name" value="OM_porin_bac"/>
</dbReference>
<evidence type="ECO:0000313" key="5">
    <source>
        <dbReference type="Proteomes" id="UP000030949"/>
    </source>
</evidence>
<name>A0A0B1Z8Z9_9PSED</name>
<evidence type="ECO:0008006" key="6">
    <source>
        <dbReference type="Google" id="ProtNLM"/>
    </source>
</evidence>
<keyword evidence="3" id="KW-0732">Signal</keyword>
<evidence type="ECO:0000313" key="4">
    <source>
        <dbReference type="EMBL" id="KHK65631.1"/>
    </source>
</evidence>
<dbReference type="PANTHER" id="PTHR34596:SF2">
    <property type="entry name" value="CHITOPORIN"/>
    <property type="match status" value="1"/>
</dbReference>
<dbReference type="GO" id="GO:0015288">
    <property type="term" value="F:porin activity"/>
    <property type="evidence" value="ECO:0007669"/>
    <property type="project" value="TreeGrafter"/>
</dbReference>
<comment type="similarity">
    <text evidence="1">Belongs to the outer membrane porin (Opr) (TC 1.B.25) family.</text>
</comment>
<dbReference type="GO" id="GO:0016020">
    <property type="term" value="C:membrane"/>
    <property type="evidence" value="ECO:0007669"/>
    <property type="project" value="InterPro"/>
</dbReference>
<dbReference type="InterPro" id="IPR023614">
    <property type="entry name" value="Porin_dom_sf"/>
</dbReference>
<proteinExistence type="inferred from homology"/>
<evidence type="ECO:0000256" key="1">
    <source>
        <dbReference type="ARBA" id="ARBA00009075"/>
    </source>
</evidence>
<sequence>MKSINAVAMTLLSTLCVSDVCLSASISNPDRFQHEGKLNAYLRSVYINTRISNELIEDRFGGFPDGAELGGTGVGAILDYNSSYWAGVVGFDASLYGVAMIDSKDNGRDLFDDTDGSNGGFAKVGQSYFKLRHEGAGWNADSQVGRGRFDAGTLVTLDTRIVPGSYQGGRAHLNFTEMGIGPLPGTLGFETAYINRTSPRDREEFEHLLSQTGDEIKDLYTYGINYDLKAVELGYAHGVARDFNENTRYGLTLKAPLGDKAGVVLDTQYYEFQKAGRIWERDWEAGEAAYDDDATWLNINLGLLLDKVRLGLSFSETHAKLSNGQLGYAYFDHGDNVDGRMDAWTRSGNDFNNDGERTWQIGAEYDLSGHSLLGASLDGFKVMTIYKQGEFDATDPFSGRRTDVTERQNEYRLYYRFDEKEYAGLSVGLIYIDYRIDQDFVALVSAQPDNVISGSEARVYLDYAF</sequence>
<dbReference type="Proteomes" id="UP000030949">
    <property type="component" value="Unassembled WGS sequence"/>
</dbReference>
<evidence type="ECO:0000256" key="2">
    <source>
        <dbReference type="ARBA" id="ARBA00022448"/>
    </source>
</evidence>
<protein>
    <recommendedName>
        <fullName evidence="6">Outer membrane porin, OprD family</fullName>
    </recommendedName>
</protein>
<organism evidence="4 5">
    <name type="scientific">Pseudomonas frederiksbergensis</name>
    <dbReference type="NCBI Taxonomy" id="104087"/>
    <lineage>
        <taxon>Bacteria</taxon>
        <taxon>Pseudomonadati</taxon>
        <taxon>Pseudomonadota</taxon>
        <taxon>Gammaproteobacteria</taxon>
        <taxon>Pseudomonadales</taxon>
        <taxon>Pseudomonadaceae</taxon>
        <taxon>Pseudomonas</taxon>
    </lineage>
</organism>
<comment type="caution">
    <text evidence="4">The sequence shown here is derived from an EMBL/GenBank/DDBJ whole genome shotgun (WGS) entry which is preliminary data.</text>
</comment>
<reference evidence="5" key="1">
    <citation type="submission" date="2015-03" db="EMBL/GenBank/DDBJ databases">
        <title>Pseudomonas frederiksbergensis hydrocarbon degrader.</title>
        <authorList>
            <person name="Brown L.M."/>
            <person name="Ruiz O.N."/>
            <person name="Mueller S."/>
            <person name="Gunasekera T.S."/>
        </authorList>
    </citation>
    <scope>NUCLEOTIDE SEQUENCE [LARGE SCALE GENOMIC DNA]</scope>
    <source>
        <strain evidence="5">SI8</strain>
    </source>
</reference>
<evidence type="ECO:0000256" key="3">
    <source>
        <dbReference type="ARBA" id="ARBA00022729"/>
    </source>
</evidence>
<dbReference type="Pfam" id="PF03573">
    <property type="entry name" value="OprD"/>
    <property type="match status" value="1"/>
</dbReference>
<dbReference type="EMBL" id="JQGJ01000003">
    <property type="protein sequence ID" value="KHK65631.1"/>
    <property type="molecule type" value="Genomic_DNA"/>
</dbReference>
<gene>
    <name evidence="4" type="ORF">JZ00_07065</name>
</gene>
<keyword evidence="2" id="KW-0813">Transport</keyword>
<dbReference type="RefSeq" id="WP_039589833.1">
    <property type="nucleotide sequence ID" value="NZ_JQGJ02000005.1"/>
</dbReference>
<accession>A0A0B1Z8Z9</accession>